<keyword evidence="2 6" id="KW-1003">Cell membrane</keyword>
<keyword evidence="4 6" id="KW-1133">Transmembrane helix</keyword>
<dbReference type="EMBL" id="VUNH01000010">
    <property type="protein sequence ID" value="MST56232.1"/>
    <property type="molecule type" value="Genomic_DNA"/>
</dbReference>
<evidence type="ECO:0000256" key="2">
    <source>
        <dbReference type="ARBA" id="ARBA00022475"/>
    </source>
</evidence>
<comment type="similarity">
    <text evidence="6">Belongs to the TVP38/TMEM64 family.</text>
</comment>
<dbReference type="InterPro" id="IPR032816">
    <property type="entry name" value="VTT_dom"/>
</dbReference>
<comment type="subcellular location">
    <subcellularLocation>
        <location evidence="1 6">Cell membrane</location>
        <topology evidence="1 6">Multi-pass membrane protein</topology>
    </subcellularLocation>
</comment>
<feature type="transmembrane region" description="Helical" evidence="6">
    <location>
        <begin position="186"/>
        <end position="209"/>
    </location>
</feature>
<comment type="caution">
    <text evidence="8">The sequence shown here is derived from an EMBL/GenBank/DDBJ whole genome shotgun (WGS) entry which is preliminary data.</text>
</comment>
<evidence type="ECO:0000256" key="1">
    <source>
        <dbReference type="ARBA" id="ARBA00004651"/>
    </source>
</evidence>
<dbReference type="Pfam" id="PF09335">
    <property type="entry name" value="VTT_dom"/>
    <property type="match status" value="1"/>
</dbReference>
<feature type="domain" description="VTT" evidence="7">
    <location>
        <begin position="92"/>
        <end position="209"/>
    </location>
</feature>
<feature type="transmembrane region" description="Helical" evidence="6">
    <location>
        <begin position="77"/>
        <end position="104"/>
    </location>
</feature>
<evidence type="ECO:0000313" key="8">
    <source>
        <dbReference type="EMBL" id="MST56232.1"/>
    </source>
</evidence>
<feature type="transmembrane region" description="Helical" evidence="6">
    <location>
        <begin position="14"/>
        <end position="35"/>
    </location>
</feature>
<feature type="transmembrane region" description="Helical" evidence="6">
    <location>
        <begin position="158"/>
        <end position="179"/>
    </location>
</feature>
<evidence type="ECO:0000256" key="3">
    <source>
        <dbReference type="ARBA" id="ARBA00022692"/>
    </source>
</evidence>
<dbReference type="PANTHER" id="PTHR12677:SF59">
    <property type="entry name" value="GOLGI APPARATUS MEMBRANE PROTEIN TVP38-RELATED"/>
    <property type="match status" value="1"/>
</dbReference>
<keyword evidence="5 6" id="KW-0472">Membrane</keyword>
<keyword evidence="3 6" id="KW-0812">Transmembrane</keyword>
<organism evidence="8 9">
    <name type="scientific">Pyramidobacter porci</name>
    <dbReference type="NCBI Taxonomy" id="2605789"/>
    <lineage>
        <taxon>Bacteria</taxon>
        <taxon>Thermotogati</taxon>
        <taxon>Synergistota</taxon>
        <taxon>Synergistia</taxon>
        <taxon>Synergistales</taxon>
        <taxon>Dethiosulfovibrionaceae</taxon>
        <taxon>Pyramidobacter</taxon>
    </lineage>
</organism>
<accession>A0A6L5YF48</accession>
<dbReference type="RefSeq" id="WP_154529314.1">
    <property type="nucleotide sequence ID" value="NZ_VUNH01000010.1"/>
</dbReference>
<dbReference type="PROSITE" id="PS51257">
    <property type="entry name" value="PROKAR_LIPOPROTEIN"/>
    <property type="match status" value="1"/>
</dbReference>
<feature type="transmembrane region" description="Helical" evidence="6">
    <location>
        <begin position="111"/>
        <end position="132"/>
    </location>
</feature>
<evidence type="ECO:0000256" key="4">
    <source>
        <dbReference type="ARBA" id="ARBA00022989"/>
    </source>
</evidence>
<dbReference type="GO" id="GO:0005886">
    <property type="term" value="C:plasma membrane"/>
    <property type="evidence" value="ECO:0007669"/>
    <property type="project" value="UniProtKB-SubCell"/>
</dbReference>
<dbReference type="PANTHER" id="PTHR12677">
    <property type="entry name" value="GOLGI APPARATUS MEMBRANE PROTEIN TVP38-RELATED"/>
    <property type="match status" value="1"/>
</dbReference>
<evidence type="ECO:0000256" key="6">
    <source>
        <dbReference type="RuleBase" id="RU366058"/>
    </source>
</evidence>
<dbReference type="InterPro" id="IPR015414">
    <property type="entry name" value="TMEM64"/>
</dbReference>
<proteinExistence type="inferred from homology"/>
<evidence type="ECO:0000313" key="9">
    <source>
        <dbReference type="Proteomes" id="UP000473699"/>
    </source>
</evidence>
<evidence type="ECO:0000259" key="7">
    <source>
        <dbReference type="Pfam" id="PF09335"/>
    </source>
</evidence>
<feature type="transmembrane region" description="Helical" evidence="6">
    <location>
        <begin position="221"/>
        <end position="240"/>
    </location>
</feature>
<name>A0A6L5YF48_9BACT</name>
<dbReference type="Proteomes" id="UP000473699">
    <property type="component" value="Unassembled WGS sequence"/>
</dbReference>
<dbReference type="AlphaFoldDB" id="A0A6L5YF48"/>
<protein>
    <recommendedName>
        <fullName evidence="6">TVP38/TMEM64 family membrane protein</fullName>
    </recommendedName>
</protein>
<reference evidence="8 9" key="1">
    <citation type="submission" date="2019-08" db="EMBL/GenBank/DDBJ databases">
        <title>In-depth cultivation of the pig gut microbiome towards novel bacterial diversity and tailored functional studies.</title>
        <authorList>
            <person name="Wylensek D."/>
            <person name="Hitch T.C.A."/>
            <person name="Clavel T."/>
        </authorList>
    </citation>
    <scope>NUCLEOTIDE SEQUENCE [LARGE SCALE GENOMIC DNA]</scope>
    <source>
        <strain evidence="8 9">SM-530-WT-4B</strain>
    </source>
</reference>
<evidence type="ECO:0000256" key="5">
    <source>
        <dbReference type="ARBA" id="ARBA00023136"/>
    </source>
</evidence>
<keyword evidence="9" id="KW-1185">Reference proteome</keyword>
<sequence length="254" mass="27735">MNKSEFFALLRRKAAGLAAVVVAACAIAAAMFAVYEAALWLLPKDVAGRWQSFVGQFFADPRSFRDLLLRKGASAPWFFVGVQVLQVLFAPIPGQAVALAGGFVFGFWKGWALTTLGLALGSLLAMLLARLLGERFVRRLVPDGVMKRFDSLLTKGGYTMFFMIFLLPALPDDAVCFIAGMTKLRLLPLSLVCLLGRAPGMAVLSLLGAELTSGPTVGVKVLFTALMVLSIPLWIFWEIIEEKIRALVIKPRRK</sequence>
<gene>
    <name evidence="8" type="ORF">FYJ74_09335</name>
</gene>